<evidence type="ECO:0000313" key="9">
    <source>
        <dbReference type="Proteomes" id="UP001239445"/>
    </source>
</evidence>
<dbReference type="GO" id="GO:0016020">
    <property type="term" value="C:membrane"/>
    <property type="evidence" value="ECO:0007669"/>
    <property type="project" value="UniProtKB-SubCell"/>
</dbReference>
<evidence type="ECO:0000256" key="3">
    <source>
        <dbReference type="ARBA" id="ARBA00022989"/>
    </source>
</evidence>
<gene>
    <name evidence="8" type="ORF">QBC47DRAFT_311093</name>
</gene>
<comment type="subcellular location">
    <subcellularLocation>
        <location evidence="1">Membrane</location>
        <topology evidence="1">Multi-pass membrane protein</topology>
    </subcellularLocation>
</comment>
<feature type="transmembrane region" description="Helical" evidence="6">
    <location>
        <begin position="25"/>
        <end position="49"/>
    </location>
</feature>
<evidence type="ECO:0000256" key="6">
    <source>
        <dbReference type="SAM" id="Phobius"/>
    </source>
</evidence>
<dbReference type="AlphaFoldDB" id="A0AAJ0B460"/>
<feature type="transmembrane region" description="Helical" evidence="6">
    <location>
        <begin position="100"/>
        <end position="120"/>
    </location>
</feature>
<dbReference type="Proteomes" id="UP001239445">
    <property type="component" value="Unassembled WGS sequence"/>
</dbReference>
<comment type="caution">
    <text evidence="8">The sequence shown here is derived from an EMBL/GenBank/DDBJ whole genome shotgun (WGS) entry which is preliminary data.</text>
</comment>
<dbReference type="PANTHER" id="PTHR33048">
    <property type="entry name" value="PTH11-LIKE INTEGRAL MEMBRANE PROTEIN (AFU_ORTHOLOGUE AFUA_5G11245)"/>
    <property type="match status" value="1"/>
</dbReference>
<dbReference type="InterPro" id="IPR049326">
    <property type="entry name" value="Rhodopsin_dom_fungi"/>
</dbReference>
<feature type="transmembrane region" description="Helical" evidence="6">
    <location>
        <begin position="221"/>
        <end position="239"/>
    </location>
</feature>
<evidence type="ECO:0000313" key="8">
    <source>
        <dbReference type="EMBL" id="KAK1749857.1"/>
    </source>
</evidence>
<accession>A0AAJ0B460</accession>
<evidence type="ECO:0000256" key="4">
    <source>
        <dbReference type="ARBA" id="ARBA00023136"/>
    </source>
</evidence>
<protein>
    <recommendedName>
        <fullName evidence="7">Rhodopsin domain-containing protein</fullName>
    </recommendedName>
</protein>
<name>A0AAJ0B460_9PEZI</name>
<feature type="transmembrane region" description="Helical" evidence="6">
    <location>
        <begin position="141"/>
        <end position="163"/>
    </location>
</feature>
<evidence type="ECO:0000256" key="5">
    <source>
        <dbReference type="ARBA" id="ARBA00038359"/>
    </source>
</evidence>
<keyword evidence="3 6" id="KW-1133">Transmembrane helix</keyword>
<proteinExistence type="inferred from homology"/>
<dbReference type="PANTHER" id="PTHR33048:SF167">
    <property type="entry name" value="INTEGRAL MEMBRANE PROTEIN"/>
    <property type="match status" value="1"/>
</dbReference>
<evidence type="ECO:0000256" key="1">
    <source>
        <dbReference type="ARBA" id="ARBA00004141"/>
    </source>
</evidence>
<feature type="transmembrane region" description="Helical" evidence="6">
    <location>
        <begin position="183"/>
        <end position="209"/>
    </location>
</feature>
<dbReference type="Pfam" id="PF20684">
    <property type="entry name" value="Fung_rhodopsin"/>
    <property type="match status" value="1"/>
</dbReference>
<keyword evidence="9" id="KW-1185">Reference proteome</keyword>
<keyword evidence="4 6" id="KW-0472">Membrane</keyword>
<evidence type="ECO:0000259" key="7">
    <source>
        <dbReference type="Pfam" id="PF20684"/>
    </source>
</evidence>
<sequence>MESAASAVNLTTPVIDPLRAAETNLAQILAVVSVCHILALACVFIRIYIRAIVVRSPGMDDMCIAIAILCASGGWVGFLIQAQHGLGRHQETVSNDDMVVFTHVSFSQAIVSATCAMAFLKLSIGFNLLRLSTSKWYIWSLRGAMTVVVCYSIMSLMTFFFHCKPLAGNWDPSLQPQCYSKDLFMTFGLVNTGFNLVTDVLFATFPVFIIWPLRMKKGLRIYLICILSLGYFAVALGVVKGIYQACFIKEVDRTFRLSVTFWGFLELNVGIIAACAVTLKPLLNIVLGLPATNHYH</sequence>
<reference evidence="8" key="1">
    <citation type="submission" date="2023-06" db="EMBL/GenBank/DDBJ databases">
        <title>Genome-scale phylogeny and comparative genomics of the fungal order Sordariales.</title>
        <authorList>
            <consortium name="Lawrence Berkeley National Laboratory"/>
            <person name="Hensen N."/>
            <person name="Bonometti L."/>
            <person name="Westerberg I."/>
            <person name="Brannstrom I.O."/>
            <person name="Guillou S."/>
            <person name="Cros-Aarteil S."/>
            <person name="Calhoun S."/>
            <person name="Haridas S."/>
            <person name="Kuo A."/>
            <person name="Mondo S."/>
            <person name="Pangilinan J."/>
            <person name="Riley R."/>
            <person name="Labutti K."/>
            <person name="Andreopoulos B."/>
            <person name="Lipzen A."/>
            <person name="Chen C."/>
            <person name="Yanf M."/>
            <person name="Daum C."/>
            <person name="Ng V."/>
            <person name="Clum A."/>
            <person name="Steindorff A."/>
            <person name="Ohm R."/>
            <person name="Martin F."/>
            <person name="Silar P."/>
            <person name="Natvig D."/>
            <person name="Lalanne C."/>
            <person name="Gautier V."/>
            <person name="Ament-Velasquez S.L."/>
            <person name="Kruys A."/>
            <person name="Hutchinson M.I."/>
            <person name="Powell A.J."/>
            <person name="Barry K."/>
            <person name="Miller A.N."/>
            <person name="Grigoriev I.V."/>
            <person name="Debuchy R."/>
            <person name="Gladieux P."/>
            <person name="Thoren M.H."/>
            <person name="Johannesson H."/>
        </authorList>
    </citation>
    <scope>NUCLEOTIDE SEQUENCE</scope>
    <source>
        <strain evidence="8">PSN4</strain>
    </source>
</reference>
<dbReference type="EMBL" id="MU839851">
    <property type="protein sequence ID" value="KAK1749857.1"/>
    <property type="molecule type" value="Genomic_DNA"/>
</dbReference>
<evidence type="ECO:0000256" key="2">
    <source>
        <dbReference type="ARBA" id="ARBA00022692"/>
    </source>
</evidence>
<feature type="transmembrane region" description="Helical" evidence="6">
    <location>
        <begin position="61"/>
        <end position="80"/>
    </location>
</feature>
<keyword evidence="2 6" id="KW-0812">Transmembrane</keyword>
<dbReference type="InterPro" id="IPR052337">
    <property type="entry name" value="SAT4-like"/>
</dbReference>
<feature type="non-terminal residue" evidence="8">
    <location>
        <position position="296"/>
    </location>
</feature>
<organism evidence="8 9">
    <name type="scientific">Echria macrotheca</name>
    <dbReference type="NCBI Taxonomy" id="438768"/>
    <lineage>
        <taxon>Eukaryota</taxon>
        <taxon>Fungi</taxon>
        <taxon>Dikarya</taxon>
        <taxon>Ascomycota</taxon>
        <taxon>Pezizomycotina</taxon>
        <taxon>Sordariomycetes</taxon>
        <taxon>Sordariomycetidae</taxon>
        <taxon>Sordariales</taxon>
        <taxon>Schizotheciaceae</taxon>
        <taxon>Echria</taxon>
    </lineage>
</organism>
<feature type="domain" description="Rhodopsin" evidence="7">
    <location>
        <begin position="45"/>
        <end position="284"/>
    </location>
</feature>
<comment type="similarity">
    <text evidence="5">Belongs to the SAT4 family.</text>
</comment>